<evidence type="ECO:0000256" key="3">
    <source>
        <dbReference type="ARBA" id="ARBA00023163"/>
    </source>
</evidence>
<dbReference type="PROSITE" id="PS50977">
    <property type="entry name" value="HTH_TETR_2"/>
    <property type="match status" value="1"/>
</dbReference>
<gene>
    <name evidence="7" type="ORF">F6X51_21965</name>
</gene>
<dbReference type="Pfam" id="PF16925">
    <property type="entry name" value="TetR_C_13"/>
    <property type="match status" value="1"/>
</dbReference>
<evidence type="ECO:0000313" key="8">
    <source>
        <dbReference type="Proteomes" id="UP000441523"/>
    </source>
</evidence>
<keyword evidence="8" id="KW-1185">Reference proteome</keyword>
<evidence type="ECO:0000256" key="4">
    <source>
        <dbReference type="PROSITE-ProRule" id="PRU00335"/>
    </source>
</evidence>
<keyword evidence="2 4" id="KW-0238">DNA-binding</keyword>
<evidence type="ECO:0000256" key="2">
    <source>
        <dbReference type="ARBA" id="ARBA00023125"/>
    </source>
</evidence>
<dbReference type="Pfam" id="PF00440">
    <property type="entry name" value="TetR_N"/>
    <property type="match status" value="1"/>
</dbReference>
<dbReference type="InterPro" id="IPR011075">
    <property type="entry name" value="TetR_C"/>
</dbReference>
<dbReference type="RefSeq" id="WP_150965821.1">
    <property type="nucleotide sequence ID" value="NZ_VZZJ01000026.1"/>
</dbReference>
<dbReference type="AlphaFoldDB" id="A0A6N6MLD8"/>
<dbReference type="PRINTS" id="PR00455">
    <property type="entry name" value="HTHTETR"/>
</dbReference>
<dbReference type="Proteomes" id="UP000441523">
    <property type="component" value="Unassembled WGS sequence"/>
</dbReference>
<comment type="caution">
    <text evidence="7">The sequence shown here is derived from an EMBL/GenBank/DDBJ whole genome shotgun (WGS) entry which is preliminary data.</text>
</comment>
<feature type="region of interest" description="Disordered" evidence="5">
    <location>
        <begin position="1"/>
        <end position="32"/>
    </location>
</feature>
<dbReference type="PANTHER" id="PTHR47506">
    <property type="entry name" value="TRANSCRIPTIONAL REGULATORY PROTEIN"/>
    <property type="match status" value="1"/>
</dbReference>
<accession>A0A6N6MLD8</accession>
<reference evidence="7 8" key="1">
    <citation type="submission" date="2019-09" db="EMBL/GenBank/DDBJ databases">
        <title>YIM 132548 draft genome.</title>
        <authorList>
            <person name="Jiang L."/>
        </authorList>
    </citation>
    <scope>NUCLEOTIDE SEQUENCE [LARGE SCALE GENOMIC DNA]</scope>
    <source>
        <strain evidence="7 8">YIM 132548</strain>
    </source>
</reference>
<evidence type="ECO:0000313" key="7">
    <source>
        <dbReference type="EMBL" id="KAB1070542.1"/>
    </source>
</evidence>
<evidence type="ECO:0000259" key="6">
    <source>
        <dbReference type="PROSITE" id="PS50977"/>
    </source>
</evidence>
<dbReference type="InterPro" id="IPR009057">
    <property type="entry name" value="Homeodomain-like_sf"/>
</dbReference>
<dbReference type="SUPFAM" id="SSF48498">
    <property type="entry name" value="Tetracyclin repressor-like, C-terminal domain"/>
    <property type="match status" value="1"/>
</dbReference>
<keyword evidence="1" id="KW-0805">Transcription regulation</keyword>
<evidence type="ECO:0000256" key="1">
    <source>
        <dbReference type="ARBA" id="ARBA00023015"/>
    </source>
</evidence>
<evidence type="ECO:0000256" key="5">
    <source>
        <dbReference type="SAM" id="MobiDB-lite"/>
    </source>
</evidence>
<dbReference type="Gene3D" id="1.10.357.10">
    <property type="entry name" value="Tetracycline Repressor, domain 2"/>
    <property type="match status" value="1"/>
</dbReference>
<keyword evidence="3" id="KW-0804">Transcription</keyword>
<dbReference type="PANTHER" id="PTHR47506:SF6">
    <property type="entry name" value="HTH-TYPE TRANSCRIPTIONAL REPRESSOR NEMR"/>
    <property type="match status" value="1"/>
</dbReference>
<feature type="DNA-binding region" description="H-T-H motif" evidence="4">
    <location>
        <begin position="55"/>
        <end position="74"/>
    </location>
</feature>
<dbReference type="EMBL" id="VZZJ01000026">
    <property type="protein sequence ID" value="KAB1070542.1"/>
    <property type="molecule type" value="Genomic_DNA"/>
</dbReference>
<dbReference type="InterPro" id="IPR036271">
    <property type="entry name" value="Tet_transcr_reg_TetR-rel_C_sf"/>
</dbReference>
<sequence>MASAPALDPPPAQALVPPRRRGRPPKCAAGESQTREALLRAGVVALSERGFSATGLDAILRAVGVPKGSFYHYFPSKDAFGAALIGRYAAAFAARLDRRLLDESRPPLERLRAFADDARASMARHDFRRGCLVGNLGQETGVLPEPFRDALHNALLDWQARTARCLEAARAAGEIAPEADCAALAAYFWIGWEGAVLRAKLERSPAPLDLFADTFLAGLRR</sequence>
<name>A0A6N6MLD8_9HYPH</name>
<feature type="domain" description="HTH tetR-type" evidence="6">
    <location>
        <begin position="32"/>
        <end position="92"/>
    </location>
</feature>
<dbReference type="SUPFAM" id="SSF46689">
    <property type="entry name" value="Homeodomain-like"/>
    <property type="match status" value="1"/>
</dbReference>
<proteinExistence type="predicted"/>
<organism evidence="7 8">
    <name type="scientific">Methylobacterium planeticum</name>
    <dbReference type="NCBI Taxonomy" id="2615211"/>
    <lineage>
        <taxon>Bacteria</taxon>
        <taxon>Pseudomonadati</taxon>
        <taxon>Pseudomonadota</taxon>
        <taxon>Alphaproteobacteria</taxon>
        <taxon>Hyphomicrobiales</taxon>
        <taxon>Methylobacteriaceae</taxon>
        <taxon>Methylobacterium</taxon>
    </lineage>
</organism>
<dbReference type="InterPro" id="IPR001647">
    <property type="entry name" value="HTH_TetR"/>
</dbReference>
<dbReference type="GO" id="GO:0003677">
    <property type="term" value="F:DNA binding"/>
    <property type="evidence" value="ECO:0007669"/>
    <property type="project" value="UniProtKB-UniRule"/>
</dbReference>
<protein>
    <submittedName>
        <fullName evidence="7">TetR family transcriptional regulator</fullName>
    </submittedName>
</protein>